<accession>A0AAV3YT37</accession>
<keyword evidence="2" id="KW-1133">Transmembrane helix</keyword>
<feature type="transmembrane region" description="Helical" evidence="2">
    <location>
        <begin position="20"/>
        <end position="44"/>
    </location>
</feature>
<feature type="transmembrane region" description="Helical" evidence="2">
    <location>
        <begin position="50"/>
        <end position="68"/>
    </location>
</feature>
<feature type="transmembrane region" description="Helical" evidence="2">
    <location>
        <begin position="138"/>
        <end position="157"/>
    </location>
</feature>
<reference evidence="3 4" key="1">
    <citation type="journal article" date="2021" name="Elife">
        <title>Chloroplast acquisition without the gene transfer in kleptoplastic sea slugs, Plakobranchus ocellatus.</title>
        <authorList>
            <person name="Maeda T."/>
            <person name="Takahashi S."/>
            <person name="Yoshida T."/>
            <person name="Shimamura S."/>
            <person name="Takaki Y."/>
            <person name="Nagai Y."/>
            <person name="Toyoda A."/>
            <person name="Suzuki Y."/>
            <person name="Arimoto A."/>
            <person name="Ishii H."/>
            <person name="Satoh N."/>
            <person name="Nishiyama T."/>
            <person name="Hasebe M."/>
            <person name="Maruyama T."/>
            <person name="Minagawa J."/>
            <person name="Obokata J."/>
            <person name="Shigenobu S."/>
        </authorList>
    </citation>
    <scope>NUCLEOTIDE SEQUENCE [LARGE SCALE GENOMIC DNA]</scope>
</reference>
<proteinExistence type="predicted"/>
<keyword evidence="2" id="KW-0472">Membrane</keyword>
<evidence type="ECO:0000256" key="1">
    <source>
        <dbReference type="SAM" id="MobiDB-lite"/>
    </source>
</evidence>
<feature type="transmembrane region" description="Helical" evidence="2">
    <location>
        <begin position="200"/>
        <end position="222"/>
    </location>
</feature>
<comment type="caution">
    <text evidence="3">The sequence shown here is derived from an EMBL/GenBank/DDBJ whole genome shotgun (WGS) entry which is preliminary data.</text>
</comment>
<dbReference type="Pfam" id="PF09772">
    <property type="entry name" value="Tmem26"/>
    <property type="match status" value="1"/>
</dbReference>
<feature type="region of interest" description="Disordered" evidence="1">
    <location>
        <begin position="342"/>
        <end position="446"/>
    </location>
</feature>
<evidence type="ECO:0000313" key="4">
    <source>
        <dbReference type="Proteomes" id="UP000735302"/>
    </source>
</evidence>
<keyword evidence="2 3" id="KW-0812">Transmembrane</keyword>
<feature type="transmembrane region" description="Helical" evidence="2">
    <location>
        <begin position="169"/>
        <end position="188"/>
    </location>
</feature>
<feature type="transmembrane region" description="Helical" evidence="2">
    <location>
        <begin position="80"/>
        <end position="99"/>
    </location>
</feature>
<dbReference type="PANTHER" id="PTHR22168">
    <property type="entry name" value="TMEM26 PROTEIN"/>
    <property type="match status" value="1"/>
</dbReference>
<dbReference type="EMBL" id="BLXT01001503">
    <property type="protein sequence ID" value="GFN86299.1"/>
    <property type="molecule type" value="Genomic_DNA"/>
</dbReference>
<dbReference type="AlphaFoldDB" id="A0AAV3YT37"/>
<name>A0AAV3YT37_9GAST</name>
<sequence length="446" mass="50141">MKDSDTVKRSTVARDLCQIFSVFFALAVRVVLGVFSLLTVFVVVNKRNDQRFWALSALLVFLLGEAVYTVVTRNGQERKWVCFCFVCYLLATLPSIWLLELQRLGLFESKLADTNTTDVSSSLPGGLTTNFQLDSDEVIFIVENCMVFLLILCRWFLPRGDITRDQLSQLLFVFIGMASDVMELLQLFDEDKVKSDRTLSYIVLIVWSVSLCQFTLVLTMSASPEKPRVAMNHDSIAESESTPVPTVKGQKAKLDEGRRRLQTKLQRRRSLKEYLLQTEIWSLIVSISMQDGPFLAVRLYIVIELGIIDSTTVFFVLKNIIVILLLAYRLIVVGLLMAENNEDDDDSVDTNHKDNLVSTGIAAEKRTRTNPTLRRRSKSYNASSKQGDLRLSGPPSGQGASGGAQTPIRRVPVDLMAGSLFTVPLTPPGDYDDDDDDKKRDKKEDE</sequence>
<organism evidence="3 4">
    <name type="scientific">Plakobranchus ocellatus</name>
    <dbReference type="NCBI Taxonomy" id="259542"/>
    <lineage>
        <taxon>Eukaryota</taxon>
        <taxon>Metazoa</taxon>
        <taxon>Spiralia</taxon>
        <taxon>Lophotrochozoa</taxon>
        <taxon>Mollusca</taxon>
        <taxon>Gastropoda</taxon>
        <taxon>Heterobranchia</taxon>
        <taxon>Euthyneura</taxon>
        <taxon>Panpulmonata</taxon>
        <taxon>Sacoglossa</taxon>
        <taxon>Placobranchoidea</taxon>
        <taxon>Plakobranchidae</taxon>
        <taxon>Plakobranchus</taxon>
    </lineage>
</organism>
<keyword evidence="4" id="KW-1185">Reference proteome</keyword>
<dbReference type="InterPro" id="IPR019169">
    <property type="entry name" value="Transmembrane_26"/>
</dbReference>
<feature type="transmembrane region" description="Helical" evidence="2">
    <location>
        <begin position="313"/>
        <end position="337"/>
    </location>
</feature>
<feature type="compositionally biased region" description="Basic and acidic residues" evidence="1">
    <location>
        <begin position="437"/>
        <end position="446"/>
    </location>
</feature>
<evidence type="ECO:0000256" key="2">
    <source>
        <dbReference type="SAM" id="Phobius"/>
    </source>
</evidence>
<protein>
    <submittedName>
        <fullName evidence="3">Transmembrane protein</fullName>
    </submittedName>
</protein>
<dbReference type="PANTHER" id="PTHR22168:SF3">
    <property type="entry name" value="TRANSMEMBRANE PROTEIN 26"/>
    <property type="match status" value="1"/>
</dbReference>
<evidence type="ECO:0000313" key="3">
    <source>
        <dbReference type="EMBL" id="GFN86299.1"/>
    </source>
</evidence>
<dbReference type="Proteomes" id="UP000735302">
    <property type="component" value="Unassembled WGS sequence"/>
</dbReference>
<gene>
    <name evidence="3" type="ORF">PoB_001280500</name>
</gene>